<gene>
    <name evidence="1" type="ORF">H0235_016727</name>
</gene>
<dbReference type="AlphaFoldDB" id="A0A834N662"/>
<organism evidence="1 2">
    <name type="scientific">Vespula pensylvanica</name>
    <name type="common">Western yellow jacket</name>
    <name type="synonym">Wasp</name>
    <dbReference type="NCBI Taxonomy" id="30213"/>
    <lineage>
        <taxon>Eukaryota</taxon>
        <taxon>Metazoa</taxon>
        <taxon>Ecdysozoa</taxon>
        <taxon>Arthropoda</taxon>
        <taxon>Hexapoda</taxon>
        <taxon>Insecta</taxon>
        <taxon>Pterygota</taxon>
        <taxon>Neoptera</taxon>
        <taxon>Endopterygota</taxon>
        <taxon>Hymenoptera</taxon>
        <taxon>Apocrita</taxon>
        <taxon>Aculeata</taxon>
        <taxon>Vespoidea</taxon>
        <taxon>Vespidae</taxon>
        <taxon>Vespinae</taxon>
        <taxon>Vespula</taxon>
    </lineage>
</organism>
<comment type="caution">
    <text evidence="1">The sequence shown here is derived from an EMBL/GenBank/DDBJ whole genome shotgun (WGS) entry which is preliminary data.</text>
</comment>
<dbReference type="EMBL" id="JACSDY010000020">
    <property type="protein sequence ID" value="KAF7397190.1"/>
    <property type="molecule type" value="Genomic_DNA"/>
</dbReference>
<proteinExistence type="predicted"/>
<protein>
    <submittedName>
        <fullName evidence="1">Uncharacterized protein</fullName>
    </submittedName>
</protein>
<evidence type="ECO:0000313" key="2">
    <source>
        <dbReference type="Proteomes" id="UP000600918"/>
    </source>
</evidence>
<evidence type="ECO:0000313" key="1">
    <source>
        <dbReference type="EMBL" id="KAF7397190.1"/>
    </source>
</evidence>
<name>A0A834N662_VESPE</name>
<sequence>MKLHLEEMLILSNEKFTARISCPILIEPLNDSNGPDYIICYVWRRLASSTISNESYKLHSAKVFVFKDVANALNRCRLIKQIECDTKFQQFLNLMDYSFIIEMDPIPSFPNFKITIVVRKNDIRLLDSVQE</sequence>
<keyword evidence="2" id="KW-1185">Reference proteome</keyword>
<reference evidence="1" key="1">
    <citation type="journal article" date="2020" name="G3 (Bethesda)">
        <title>High-Quality Assemblies for Three Invasive Social Wasps from the &lt;i&gt;Vespula&lt;/i&gt; Genus.</title>
        <authorList>
            <person name="Harrop T.W.R."/>
            <person name="Guhlin J."/>
            <person name="McLaughlin G.M."/>
            <person name="Permina E."/>
            <person name="Stockwell P."/>
            <person name="Gilligan J."/>
            <person name="Le Lec M.F."/>
            <person name="Gruber M.A.M."/>
            <person name="Quinn O."/>
            <person name="Lovegrove M."/>
            <person name="Duncan E.J."/>
            <person name="Remnant E.J."/>
            <person name="Van Eeckhoven J."/>
            <person name="Graham B."/>
            <person name="Knapp R.A."/>
            <person name="Langford K.W."/>
            <person name="Kronenberg Z."/>
            <person name="Press M.O."/>
            <person name="Eacker S.M."/>
            <person name="Wilson-Rankin E.E."/>
            <person name="Purcell J."/>
            <person name="Lester P.J."/>
            <person name="Dearden P.K."/>
        </authorList>
    </citation>
    <scope>NUCLEOTIDE SEQUENCE</scope>
    <source>
        <strain evidence="1">Volc-1</strain>
    </source>
</reference>
<dbReference type="Proteomes" id="UP000600918">
    <property type="component" value="Unassembled WGS sequence"/>
</dbReference>
<accession>A0A834N662</accession>